<dbReference type="EMBL" id="SIXI01000003">
    <property type="protein sequence ID" value="TBO31547.1"/>
    <property type="molecule type" value="Genomic_DNA"/>
</dbReference>
<protein>
    <submittedName>
        <fullName evidence="7">MBL fold metallo-hydrolase</fullName>
    </submittedName>
</protein>
<keyword evidence="3 7" id="KW-0378">Hydrolase</keyword>
<dbReference type="GO" id="GO:0046872">
    <property type="term" value="F:metal ion binding"/>
    <property type="evidence" value="ECO:0007669"/>
    <property type="project" value="UniProtKB-KW"/>
</dbReference>
<sequence>MALASLSALTAPVAHAAAPQQKVQVPGYYRMALGTLEVTALYDGYVDLAPKLLKGASSREVQKLLARMFLESSKGVQTAVNAYLVNTGEQLILVDTGAAGCFGPTLGNVVANLKAAGHQPEQVDAVLLTHLHADHVCGLSTADGKPVFSNATVHVSQAEADFWLSKEVMASKPEGMKPFFEMAQKAVAPYQAAGKLKTFKAGDEVAKGIQAVATPGHTPGHTSYLLGSGDKRLMMWGDIVHSHATQFVKPEVAIEFDVDSTQAIRTRKAMFKEAAKQGYWVSGAHLPFPGIGHVGKDGKAFRWVPIEYGPLRSDR</sequence>
<evidence type="ECO:0000259" key="6">
    <source>
        <dbReference type="SMART" id="SM00849"/>
    </source>
</evidence>
<feature type="signal peptide" evidence="5">
    <location>
        <begin position="1"/>
        <end position="16"/>
    </location>
</feature>
<accession>A0A4Q9H3B0</accession>
<keyword evidence="4" id="KW-0862">Zinc</keyword>
<dbReference type="AlphaFoldDB" id="A0A4Q9H3B0"/>
<name>A0A4Q9H3B0_9BURK</name>
<feature type="chain" id="PRO_5020875430" evidence="5">
    <location>
        <begin position="17"/>
        <end position="315"/>
    </location>
</feature>
<evidence type="ECO:0000313" key="8">
    <source>
        <dbReference type="Proteomes" id="UP000292120"/>
    </source>
</evidence>
<gene>
    <name evidence="7" type="ORF">EYS42_09225</name>
</gene>
<dbReference type="Pfam" id="PF00753">
    <property type="entry name" value="Lactamase_B"/>
    <property type="match status" value="1"/>
</dbReference>
<dbReference type="CDD" id="cd07720">
    <property type="entry name" value="OPHC2-like_MBL-fold"/>
    <property type="match status" value="1"/>
</dbReference>
<evidence type="ECO:0000313" key="7">
    <source>
        <dbReference type="EMBL" id="TBO31547.1"/>
    </source>
</evidence>
<dbReference type="Proteomes" id="UP000292120">
    <property type="component" value="Unassembled WGS sequence"/>
</dbReference>
<dbReference type="OrthoDB" id="5443440at2"/>
<evidence type="ECO:0000256" key="4">
    <source>
        <dbReference type="ARBA" id="ARBA00022833"/>
    </source>
</evidence>
<keyword evidence="5" id="KW-0732">Signal</keyword>
<organism evidence="7 8">
    <name type="scientific">Aquabacterium lacunae</name>
    <dbReference type="NCBI Taxonomy" id="2528630"/>
    <lineage>
        <taxon>Bacteria</taxon>
        <taxon>Pseudomonadati</taxon>
        <taxon>Pseudomonadota</taxon>
        <taxon>Betaproteobacteria</taxon>
        <taxon>Burkholderiales</taxon>
        <taxon>Aquabacterium</taxon>
    </lineage>
</organism>
<dbReference type="SUPFAM" id="SSF56281">
    <property type="entry name" value="Metallo-hydrolase/oxidoreductase"/>
    <property type="match status" value="1"/>
</dbReference>
<dbReference type="SMART" id="SM00849">
    <property type="entry name" value="Lactamase_B"/>
    <property type="match status" value="1"/>
</dbReference>
<dbReference type="Gene3D" id="3.60.15.10">
    <property type="entry name" value="Ribonuclease Z/Hydroxyacylglutathione hydrolase-like"/>
    <property type="match status" value="1"/>
</dbReference>
<evidence type="ECO:0000256" key="3">
    <source>
        <dbReference type="ARBA" id="ARBA00022801"/>
    </source>
</evidence>
<keyword evidence="2" id="KW-0479">Metal-binding</keyword>
<evidence type="ECO:0000256" key="2">
    <source>
        <dbReference type="ARBA" id="ARBA00022723"/>
    </source>
</evidence>
<reference evidence="7 8" key="1">
    <citation type="submission" date="2019-02" db="EMBL/GenBank/DDBJ databases">
        <title>Aquabacterium sp. strain KMB7.</title>
        <authorList>
            <person name="Chen W.-M."/>
        </authorList>
    </citation>
    <scope>NUCLEOTIDE SEQUENCE [LARGE SCALE GENOMIC DNA]</scope>
    <source>
        <strain evidence="7 8">KMB7</strain>
    </source>
</reference>
<dbReference type="InterPro" id="IPR001279">
    <property type="entry name" value="Metallo-B-lactamas"/>
</dbReference>
<evidence type="ECO:0000256" key="5">
    <source>
        <dbReference type="SAM" id="SignalP"/>
    </source>
</evidence>
<dbReference type="InterPro" id="IPR036866">
    <property type="entry name" value="RibonucZ/Hydroxyglut_hydro"/>
</dbReference>
<feature type="domain" description="Metallo-beta-lactamase" evidence="6">
    <location>
        <begin position="79"/>
        <end position="285"/>
    </location>
</feature>
<comment type="similarity">
    <text evidence="1">Belongs to the metallo-beta-lactamase superfamily.</text>
</comment>
<dbReference type="InterPro" id="IPR051013">
    <property type="entry name" value="MBL_superfamily_lactonases"/>
</dbReference>
<dbReference type="PANTHER" id="PTHR42978">
    <property type="entry name" value="QUORUM-QUENCHING LACTONASE YTNP-RELATED-RELATED"/>
    <property type="match status" value="1"/>
</dbReference>
<dbReference type="PANTHER" id="PTHR42978:SF6">
    <property type="entry name" value="QUORUM-QUENCHING LACTONASE YTNP-RELATED"/>
    <property type="match status" value="1"/>
</dbReference>
<keyword evidence="8" id="KW-1185">Reference proteome</keyword>
<comment type="caution">
    <text evidence="7">The sequence shown here is derived from an EMBL/GenBank/DDBJ whole genome shotgun (WGS) entry which is preliminary data.</text>
</comment>
<evidence type="ECO:0000256" key="1">
    <source>
        <dbReference type="ARBA" id="ARBA00007749"/>
    </source>
</evidence>
<dbReference type="GO" id="GO:0016787">
    <property type="term" value="F:hydrolase activity"/>
    <property type="evidence" value="ECO:0007669"/>
    <property type="project" value="UniProtKB-KW"/>
</dbReference>
<proteinExistence type="inferred from homology"/>